<reference evidence="1" key="1">
    <citation type="journal article" date="2014" name="Front. Microbiol.">
        <title>High frequency of phylogenetically diverse reductive dehalogenase-homologous genes in deep subseafloor sedimentary metagenomes.</title>
        <authorList>
            <person name="Kawai M."/>
            <person name="Futagami T."/>
            <person name="Toyoda A."/>
            <person name="Takaki Y."/>
            <person name="Nishi S."/>
            <person name="Hori S."/>
            <person name="Arai W."/>
            <person name="Tsubouchi T."/>
            <person name="Morono Y."/>
            <person name="Uchiyama I."/>
            <person name="Ito T."/>
            <person name="Fujiyama A."/>
            <person name="Inagaki F."/>
            <person name="Takami H."/>
        </authorList>
    </citation>
    <scope>NUCLEOTIDE SEQUENCE</scope>
    <source>
        <strain evidence="1">Expedition CK06-06</strain>
    </source>
</reference>
<comment type="caution">
    <text evidence="1">The sequence shown here is derived from an EMBL/GenBank/DDBJ whole genome shotgun (WGS) entry which is preliminary data.</text>
</comment>
<proteinExistence type="predicted"/>
<organism evidence="1">
    <name type="scientific">marine sediment metagenome</name>
    <dbReference type="NCBI Taxonomy" id="412755"/>
    <lineage>
        <taxon>unclassified sequences</taxon>
        <taxon>metagenomes</taxon>
        <taxon>ecological metagenomes</taxon>
    </lineage>
</organism>
<protein>
    <submittedName>
        <fullName evidence="1">Uncharacterized protein</fullName>
    </submittedName>
</protein>
<feature type="non-terminal residue" evidence="1">
    <location>
        <position position="1"/>
    </location>
</feature>
<evidence type="ECO:0000313" key="1">
    <source>
        <dbReference type="EMBL" id="GAJ06612.1"/>
    </source>
</evidence>
<name>X1USM6_9ZZZZ</name>
<dbReference type="EMBL" id="BARW01034455">
    <property type="protein sequence ID" value="GAJ06612.1"/>
    <property type="molecule type" value="Genomic_DNA"/>
</dbReference>
<dbReference type="AlphaFoldDB" id="X1USM6"/>
<accession>X1USM6</accession>
<sequence length="34" mass="4014">IELDPLMIKVVQKYATPPTRLQQDLPYKAYRLPN</sequence>
<gene>
    <name evidence="1" type="ORF">S12H4_54003</name>
</gene>